<sequence length="204" mass="23560">MLSKLGILLVMLVLLGMAVLLFKESMMPGAFSRPKGSREEDKKKYKKERRETVLIGGPRLYLFTGKKQMREFSINRPNWLLGSWTKADCVLGDATISAKHCRIFRDMADGKLVYYLQNLSIHNPVEIYNPERQCYEFLRYKECVPLKEGRQKFYIGEHKAVIDMESMGHGPEPEMEDADGIMPEDRGHGAERGRTRIYEKHSTV</sequence>
<dbReference type="Pfam" id="PF00498">
    <property type="entry name" value="FHA"/>
    <property type="match status" value="1"/>
</dbReference>
<accession>A0ABV1D5G4</accession>
<dbReference type="CDD" id="cd00060">
    <property type="entry name" value="FHA"/>
    <property type="match status" value="1"/>
</dbReference>
<dbReference type="Proteomes" id="UP001454086">
    <property type="component" value="Unassembled WGS sequence"/>
</dbReference>
<dbReference type="InterPro" id="IPR000253">
    <property type="entry name" value="FHA_dom"/>
</dbReference>
<organism evidence="2 3">
    <name type="scientific">Enterocloster hominis</name>
    <name type="common">ex Hitch et al. 2024</name>
    <dbReference type="NCBI Taxonomy" id="1917870"/>
    <lineage>
        <taxon>Bacteria</taxon>
        <taxon>Bacillati</taxon>
        <taxon>Bacillota</taxon>
        <taxon>Clostridia</taxon>
        <taxon>Lachnospirales</taxon>
        <taxon>Lachnospiraceae</taxon>
        <taxon>Enterocloster</taxon>
    </lineage>
</organism>
<evidence type="ECO:0000259" key="1">
    <source>
        <dbReference type="Pfam" id="PF00498"/>
    </source>
</evidence>
<dbReference type="Gene3D" id="2.60.200.20">
    <property type="match status" value="1"/>
</dbReference>
<dbReference type="RefSeq" id="WP_040382178.1">
    <property type="nucleotide sequence ID" value="NZ_JAJFDX010000006.1"/>
</dbReference>
<dbReference type="SUPFAM" id="SSF49879">
    <property type="entry name" value="SMAD/FHA domain"/>
    <property type="match status" value="1"/>
</dbReference>
<keyword evidence="3" id="KW-1185">Reference proteome</keyword>
<gene>
    <name evidence="2" type="ORF">WMQ36_11740</name>
</gene>
<name>A0ABV1D5G4_9FIRM</name>
<evidence type="ECO:0000313" key="3">
    <source>
        <dbReference type="Proteomes" id="UP001454086"/>
    </source>
</evidence>
<reference evidence="2 3" key="1">
    <citation type="submission" date="2024-03" db="EMBL/GenBank/DDBJ databases">
        <title>Human intestinal bacterial collection.</title>
        <authorList>
            <person name="Pauvert C."/>
            <person name="Hitch T.C.A."/>
            <person name="Clavel T."/>
        </authorList>
    </citation>
    <scope>NUCLEOTIDE SEQUENCE [LARGE SCALE GENOMIC DNA]</scope>
    <source>
        <strain evidence="2 3">CLA-SR-H021</strain>
    </source>
</reference>
<dbReference type="InterPro" id="IPR008984">
    <property type="entry name" value="SMAD_FHA_dom_sf"/>
</dbReference>
<evidence type="ECO:0000313" key="2">
    <source>
        <dbReference type="EMBL" id="MEQ2425650.1"/>
    </source>
</evidence>
<comment type="caution">
    <text evidence="2">The sequence shown here is derived from an EMBL/GenBank/DDBJ whole genome shotgun (WGS) entry which is preliminary data.</text>
</comment>
<feature type="domain" description="FHA" evidence="1">
    <location>
        <begin position="80"/>
        <end position="124"/>
    </location>
</feature>
<proteinExistence type="predicted"/>
<protein>
    <submittedName>
        <fullName evidence="2">FHA domain-containing protein</fullName>
    </submittedName>
</protein>
<dbReference type="EMBL" id="JBBMFM010000038">
    <property type="protein sequence ID" value="MEQ2425650.1"/>
    <property type="molecule type" value="Genomic_DNA"/>
</dbReference>